<feature type="binding site" evidence="2">
    <location>
        <begin position="7"/>
        <end position="14"/>
    </location>
    <ligand>
        <name>substrate</name>
    </ligand>
</feature>
<evidence type="ECO:0000256" key="1">
    <source>
        <dbReference type="PIRSR" id="PIRSR613078-1"/>
    </source>
</evidence>
<reference evidence="3" key="2">
    <citation type="submission" date="2023-01" db="EMBL/GenBank/DDBJ databases">
        <authorList>
            <person name="Sun Q."/>
            <person name="Evtushenko L."/>
        </authorList>
    </citation>
    <scope>NUCLEOTIDE SEQUENCE</scope>
    <source>
        <strain evidence="3">VKM Ac-1447</strain>
    </source>
</reference>
<dbReference type="CDD" id="cd07067">
    <property type="entry name" value="HP_PGM_like"/>
    <property type="match status" value="1"/>
</dbReference>
<feature type="binding site" evidence="2">
    <location>
        <begin position="82"/>
        <end position="85"/>
    </location>
    <ligand>
        <name>substrate</name>
    </ligand>
</feature>
<dbReference type="RefSeq" id="WP_210006753.1">
    <property type="nucleotide sequence ID" value="NZ_BSEO01000014.1"/>
</dbReference>
<feature type="active site" description="Proton donor/acceptor" evidence="1">
    <location>
        <position position="82"/>
    </location>
</feature>
<dbReference type="Pfam" id="PF00300">
    <property type="entry name" value="His_Phos_1"/>
    <property type="match status" value="1"/>
</dbReference>
<dbReference type="InterPro" id="IPR013078">
    <property type="entry name" value="His_Pase_superF_clade-1"/>
</dbReference>
<gene>
    <name evidence="3" type="ORF">GCM10017586_22100</name>
</gene>
<evidence type="ECO:0000256" key="2">
    <source>
        <dbReference type="PIRSR" id="PIRSR613078-2"/>
    </source>
</evidence>
<feature type="binding site" evidence="2">
    <location>
        <position position="57"/>
    </location>
    <ligand>
        <name>substrate</name>
    </ligand>
</feature>
<accession>A0A9W6HHJ2</accession>
<reference evidence="3" key="1">
    <citation type="journal article" date="2014" name="Int. J. Syst. Evol. Microbiol.">
        <title>Complete genome sequence of Corynebacterium casei LMG S-19264T (=DSM 44701T), isolated from a smear-ripened cheese.</title>
        <authorList>
            <consortium name="US DOE Joint Genome Institute (JGI-PGF)"/>
            <person name="Walter F."/>
            <person name="Albersmeier A."/>
            <person name="Kalinowski J."/>
            <person name="Ruckert C."/>
        </authorList>
    </citation>
    <scope>NUCLEOTIDE SEQUENCE</scope>
    <source>
        <strain evidence="3">VKM Ac-1447</strain>
    </source>
</reference>
<dbReference type="PANTHER" id="PTHR48100">
    <property type="entry name" value="BROAD-SPECIFICITY PHOSPHATASE YOR283W-RELATED"/>
    <property type="match status" value="1"/>
</dbReference>
<keyword evidence="4" id="KW-1185">Reference proteome</keyword>
<feature type="active site" description="Tele-phosphohistidine intermediate" evidence="1">
    <location>
        <position position="8"/>
    </location>
</feature>
<dbReference type="InterPro" id="IPR050275">
    <property type="entry name" value="PGM_Phosphatase"/>
</dbReference>
<dbReference type="SMART" id="SM00855">
    <property type="entry name" value="PGAM"/>
    <property type="match status" value="1"/>
</dbReference>
<comment type="caution">
    <text evidence="3">The sequence shown here is derived from an EMBL/GenBank/DDBJ whole genome shotgun (WGS) entry which is preliminary data.</text>
</comment>
<dbReference type="InterPro" id="IPR029033">
    <property type="entry name" value="His_PPase_superfam"/>
</dbReference>
<dbReference type="EMBL" id="BSEO01000014">
    <property type="protein sequence ID" value="GLJ80527.1"/>
    <property type="molecule type" value="Genomic_DNA"/>
</dbReference>
<dbReference type="SUPFAM" id="SSF53254">
    <property type="entry name" value="Phosphoglycerate mutase-like"/>
    <property type="match status" value="1"/>
</dbReference>
<evidence type="ECO:0000313" key="3">
    <source>
        <dbReference type="EMBL" id="GLJ80527.1"/>
    </source>
</evidence>
<dbReference type="GO" id="GO:0016791">
    <property type="term" value="F:phosphatase activity"/>
    <property type="evidence" value="ECO:0007669"/>
    <property type="project" value="TreeGrafter"/>
</dbReference>
<name>A0A9W6HHJ2_9MICO</name>
<protein>
    <submittedName>
        <fullName evidence="3">Fructose 1,6-bisphosphatase</fullName>
    </submittedName>
</protein>
<sequence>MTLALVRHGRTPWNLERRMQGRSDIALDDVGRSQADAAGRVLSAAVWTRVVTSPLRRAAESADIIRMHLPGAGCDVEPDLVERDYGAAEGLAVSDVRQRWPDEDYPAAESLARTQERGIRVVRALHDAGGSTIVVAHGTLLRLTIEGLTGHRCPRILNGEVVLLEQVGDRFRARRLVE</sequence>
<proteinExistence type="predicted"/>
<dbReference type="Gene3D" id="3.40.50.1240">
    <property type="entry name" value="Phosphoglycerate mutase-like"/>
    <property type="match status" value="1"/>
</dbReference>
<organism evidence="3 4">
    <name type="scientific">Microbacterium imperiale</name>
    <dbReference type="NCBI Taxonomy" id="33884"/>
    <lineage>
        <taxon>Bacteria</taxon>
        <taxon>Bacillati</taxon>
        <taxon>Actinomycetota</taxon>
        <taxon>Actinomycetes</taxon>
        <taxon>Micrococcales</taxon>
        <taxon>Microbacteriaceae</taxon>
        <taxon>Microbacterium</taxon>
    </lineage>
</organism>
<dbReference type="AlphaFoldDB" id="A0A9W6HHJ2"/>
<evidence type="ECO:0000313" key="4">
    <source>
        <dbReference type="Proteomes" id="UP001142317"/>
    </source>
</evidence>
<dbReference type="Proteomes" id="UP001142317">
    <property type="component" value="Unassembled WGS sequence"/>
</dbReference>